<dbReference type="EMBL" id="KQ965748">
    <property type="protein sequence ID" value="KXS17174.1"/>
    <property type="molecule type" value="Genomic_DNA"/>
</dbReference>
<evidence type="ECO:0000256" key="2">
    <source>
        <dbReference type="ARBA" id="ARBA00023122"/>
    </source>
</evidence>
<dbReference type="PANTHER" id="PTHR13780">
    <property type="entry name" value="AMP-ACTIVATED PROTEIN KINASE, GAMMA REGULATORY SUBUNIT"/>
    <property type="match status" value="1"/>
</dbReference>
<evidence type="ECO:0000313" key="3">
    <source>
        <dbReference type="EMBL" id="KXS17174.1"/>
    </source>
</evidence>
<dbReference type="InterPro" id="IPR046342">
    <property type="entry name" value="CBS_dom_sf"/>
</dbReference>
<evidence type="ECO:0008006" key="5">
    <source>
        <dbReference type="Google" id="ProtNLM"/>
    </source>
</evidence>
<dbReference type="InterPro" id="IPR050511">
    <property type="entry name" value="AMPK_gamma/SDS23_families"/>
</dbReference>
<dbReference type="Gene3D" id="3.10.580.10">
    <property type="entry name" value="CBS-domain"/>
    <property type="match status" value="2"/>
</dbReference>
<reference evidence="3 4" key="1">
    <citation type="journal article" date="2015" name="Genome Biol. Evol.">
        <title>Phylogenomic analyses indicate that early fungi evolved digesting cell walls of algal ancestors of land plants.</title>
        <authorList>
            <person name="Chang Y."/>
            <person name="Wang S."/>
            <person name="Sekimoto S."/>
            <person name="Aerts A.L."/>
            <person name="Choi C."/>
            <person name="Clum A."/>
            <person name="LaButti K.M."/>
            <person name="Lindquist E.A."/>
            <person name="Yee Ngan C."/>
            <person name="Ohm R.A."/>
            <person name="Salamov A.A."/>
            <person name="Grigoriev I.V."/>
            <person name="Spatafora J.W."/>
            <person name="Berbee M.L."/>
        </authorList>
    </citation>
    <scope>NUCLEOTIDE SEQUENCE [LARGE SCALE GENOMIC DNA]</scope>
    <source>
        <strain evidence="3 4">JEL478</strain>
    </source>
</reference>
<evidence type="ECO:0000256" key="1">
    <source>
        <dbReference type="ARBA" id="ARBA00022737"/>
    </source>
</evidence>
<proteinExistence type="predicted"/>
<dbReference type="Proteomes" id="UP000070544">
    <property type="component" value="Unassembled WGS sequence"/>
</dbReference>
<dbReference type="OMA" id="FYGMIDL"/>
<dbReference type="SUPFAM" id="SSF54631">
    <property type="entry name" value="CBS-domain pair"/>
    <property type="match status" value="2"/>
</dbReference>
<gene>
    <name evidence="3" type="ORF">M427DRAFT_264694</name>
</gene>
<accession>A0A139AKX8</accession>
<keyword evidence="2" id="KW-0129">CBS domain</keyword>
<sequence>MSFFSVTNDMAPANLSKHRRFIFSQKVVDLVQDQDTGVKGATLVPSTGSIEGTLKTLEESDSRNAIVYDSDGGKVLGVVSTVDVMVYFGGIRPQLEAAAASSIPSVAYTALLNRPVTTLIGLSRESRSLSVLYETDPLDSLLEVLCNLSHSVIVREDVKRGTDLTKEENLKIVEQLDVVKFLLAHVESLGDIMDNTAASLSFAVSRVSPPSSPSSGYHHVIANGLESDAKRAPPSVTTVHAEEQTLLALERMCQHKHTSLPVLQSSGEIHSVFSSTILRHIKASNMEFLLQPVIGYLQHILKGVPPAQTAFETFTLTTCMANITRHSFHRIFLVTRGMNVTGVIAATDILAVLRQDATDLEPANTPSAE</sequence>
<name>A0A139AKX8_GONPJ</name>
<dbReference type="OrthoDB" id="2124199at2759"/>
<keyword evidence="1" id="KW-0677">Repeat</keyword>
<organism evidence="3 4">
    <name type="scientific">Gonapodya prolifera (strain JEL478)</name>
    <name type="common">Monoblepharis prolifera</name>
    <dbReference type="NCBI Taxonomy" id="1344416"/>
    <lineage>
        <taxon>Eukaryota</taxon>
        <taxon>Fungi</taxon>
        <taxon>Fungi incertae sedis</taxon>
        <taxon>Chytridiomycota</taxon>
        <taxon>Chytridiomycota incertae sedis</taxon>
        <taxon>Monoblepharidomycetes</taxon>
        <taxon>Monoblepharidales</taxon>
        <taxon>Gonapodyaceae</taxon>
        <taxon>Gonapodya</taxon>
    </lineage>
</organism>
<dbReference type="STRING" id="1344416.A0A139AKX8"/>
<keyword evidence="4" id="KW-1185">Reference proteome</keyword>
<protein>
    <recommendedName>
        <fullName evidence="5">CBS-domain-containing protein</fullName>
    </recommendedName>
</protein>
<dbReference type="AlphaFoldDB" id="A0A139AKX8"/>
<evidence type="ECO:0000313" key="4">
    <source>
        <dbReference type="Proteomes" id="UP000070544"/>
    </source>
</evidence>